<sequence length="21" mass="2489">MPVCCNHKWLDHCMSIQPMTN</sequence>
<dbReference type="Proteomes" id="UP000035720">
    <property type="component" value="Unassembled WGS sequence"/>
</dbReference>
<dbReference type="EMBL" id="CAJC01000119">
    <property type="protein sequence ID" value="CCI52769.1"/>
    <property type="molecule type" value="Genomic_DNA"/>
</dbReference>
<evidence type="ECO:0000313" key="1">
    <source>
        <dbReference type="EMBL" id="CCI52769.1"/>
    </source>
</evidence>
<name>A0A077M869_9MICO</name>
<dbReference type="AlphaFoldDB" id="A0A077M869"/>
<evidence type="ECO:0000313" key="2">
    <source>
        <dbReference type="Proteomes" id="UP000035720"/>
    </source>
</evidence>
<protein>
    <submittedName>
        <fullName evidence="1">Uncharacterized protein</fullName>
    </submittedName>
</protein>
<gene>
    <name evidence="1" type="ORF">BN13_2050003</name>
</gene>
<organism evidence="1 2">
    <name type="scientific">Nostocoides jenkinsii Ben 74</name>
    <dbReference type="NCBI Taxonomy" id="1193518"/>
    <lineage>
        <taxon>Bacteria</taxon>
        <taxon>Bacillati</taxon>
        <taxon>Actinomycetota</taxon>
        <taxon>Actinomycetes</taxon>
        <taxon>Micrococcales</taxon>
        <taxon>Intrasporangiaceae</taxon>
        <taxon>Nostocoides</taxon>
    </lineage>
</organism>
<reference evidence="1 2" key="1">
    <citation type="journal article" date="2013" name="ISME J.">
        <title>A metabolic model for members of the genus Tetrasphaera involved in enhanced biological phosphorus removal.</title>
        <authorList>
            <person name="Kristiansen R."/>
            <person name="Nguyen H.T.T."/>
            <person name="Saunders A.M."/>
            <person name="Nielsen J.L."/>
            <person name="Wimmer R."/>
            <person name="Le V.Q."/>
            <person name="McIlroy S.J."/>
            <person name="Petrovski S."/>
            <person name="Seviour R.J."/>
            <person name="Calteau A."/>
            <person name="Nielsen K.L."/>
            <person name="Nielsen P.H."/>
        </authorList>
    </citation>
    <scope>NUCLEOTIDE SEQUENCE [LARGE SCALE GENOMIC DNA]</scope>
    <source>
        <strain evidence="1 2">Ben 74</strain>
    </source>
</reference>
<proteinExistence type="predicted"/>
<keyword evidence="2" id="KW-1185">Reference proteome</keyword>
<comment type="caution">
    <text evidence="1">The sequence shown here is derived from an EMBL/GenBank/DDBJ whole genome shotgun (WGS) entry which is preliminary data.</text>
</comment>
<accession>A0A077M869</accession>
<dbReference type="STRING" id="1193518.BN13_2050003"/>